<dbReference type="Gene3D" id="3.40.1010.10">
    <property type="entry name" value="Cobalt-precorrin-4 Transmethylase, Domain 1"/>
    <property type="match status" value="1"/>
</dbReference>
<feature type="domain" description="Tetrapyrrole biosynthesis uroporphyrinogen III synthase" evidence="12">
    <location>
        <begin position="270"/>
        <end position="500"/>
    </location>
</feature>
<accession>A0A401G1K2</accession>
<dbReference type="Pfam" id="PF02602">
    <property type="entry name" value="HEM4"/>
    <property type="match status" value="1"/>
</dbReference>
<evidence type="ECO:0000259" key="11">
    <source>
        <dbReference type="Pfam" id="PF00590"/>
    </source>
</evidence>
<gene>
    <name evidence="13" type="ORF">DENIS_4107</name>
</gene>
<dbReference type="Gene3D" id="3.40.50.10090">
    <property type="match status" value="2"/>
</dbReference>
<dbReference type="FunFam" id="3.30.950.10:FF:000001">
    <property type="entry name" value="Siroheme synthase"/>
    <property type="match status" value="1"/>
</dbReference>
<dbReference type="UniPathway" id="UPA00262">
    <property type="reaction ID" value="UER00211"/>
</dbReference>
<dbReference type="PANTHER" id="PTHR45790">
    <property type="entry name" value="SIROHEME SYNTHASE-RELATED"/>
    <property type="match status" value="1"/>
</dbReference>
<dbReference type="PANTHER" id="PTHR45790:SF3">
    <property type="entry name" value="S-ADENOSYL-L-METHIONINE-DEPENDENT UROPORPHYRINOGEN III METHYLTRANSFERASE, CHLOROPLASTIC"/>
    <property type="match status" value="1"/>
</dbReference>
<dbReference type="CDD" id="cd11642">
    <property type="entry name" value="SUMT"/>
    <property type="match status" value="1"/>
</dbReference>
<evidence type="ECO:0000256" key="4">
    <source>
        <dbReference type="ARBA" id="ARBA00022603"/>
    </source>
</evidence>
<protein>
    <recommendedName>
        <fullName evidence="2">uroporphyrinogen-III C-methyltransferase</fullName>
        <ecNumber evidence="2">2.1.1.107</ecNumber>
    </recommendedName>
</protein>
<comment type="similarity">
    <text evidence="1 10">Belongs to the precorrin methyltransferase family.</text>
</comment>
<dbReference type="CDD" id="cd06578">
    <property type="entry name" value="HemD"/>
    <property type="match status" value="1"/>
</dbReference>
<evidence type="ECO:0000256" key="6">
    <source>
        <dbReference type="ARBA" id="ARBA00022691"/>
    </source>
</evidence>
<name>A0A401G1K2_9BACT</name>
<feature type="domain" description="Tetrapyrrole methylase" evidence="11">
    <location>
        <begin position="7"/>
        <end position="219"/>
    </location>
</feature>
<dbReference type="GO" id="GO:0032259">
    <property type="term" value="P:methylation"/>
    <property type="evidence" value="ECO:0007669"/>
    <property type="project" value="UniProtKB-KW"/>
</dbReference>
<dbReference type="FunFam" id="3.40.1010.10:FF:000001">
    <property type="entry name" value="Siroheme synthase"/>
    <property type="match status" value="1"/>
</dbReference>
<reference evidence="14" key="2">
    <citation type="submission" date="2019-01" db="EMBL/GenBank/DDBJ databases">
        <title>Genome sequence of Desulfonema ishimotonii strain Tokyo 01.</title>
        <authorList>
            <person name="Fukui M."/>
        </authorList>
    </citation>
    <scope>NUCLEOTIDE SEQUENCE [LARGE SCALE GENOMIC DNA]</scope>
    <source>
        <strain evidence="14">Tokyo 01</strain>
    </source>
</reference>
<comment type="pathway">
    <text evidence="9">Cofactor biosynthesis; adenosylcobalamin biosynthesis; precorrin-2 from uroporphyrinogen III: step 1/1.</text>
</comment>
<dbReference type="SUPFAM" id="SSF69618">
    <property type="entry name" value="HemD-like"/>
    <property type="match status" value="1"/>
</dbReference>
<keyword evidence="6" id="KW-0949">S-adenosyl-L-methionine</keyword>
<comment type="caution">
    <text evidence="13">The sequence shown here is derived from an EMBL/GenBank/DDBJ whole genome shotgun (WGS) entry which is preliminary data.</text>
</comment>
<organism evidence="13 14">
    <name type="scientific">Desulfonema ishimotonii</name>
    <dbReference type="NCBI Taxonomy" id="45657"/>
    <lineage>
        <taxon>Bacteria</taxon>
        <taxon>Pseudomonadati</taxon>
        <taxon>Thermodesulfobacteriota</taxon>
        <taxon>Desulfobacteria</taxon>
        <taxon>Desulfobacterales</taxon>
        <taxon>Desulfococcaceae</taxon>
        <taxon>Desulfonema</taxon>
    </lineage>
</organism>
<dbReference type="InterPro" id="IPR036108">
    <property type="entry name" value="4pyrrol_syn_uPrphyn_synt_sf"/>
</dbReference>
<dbReference type="OrthoDB" id="9815856at2"/>
<evidence type="ECO:0000256" key="3">
    <source>
        <dbReference type="ARBA" id="ARBA00022573"/>
    </source>
</evidence>
<dbReference type="FunFam" id="3.40.50.10090:FF:000001">
    <property type="entry name" value="Bifunctional uroporphyrinogen-III C-methyltransferase/uroporphyrinogen-III synthase"/>
    <property type="match status" value="1"/>
</dbReference>
<dbReference type="RefSeq" id="WP_124330236.1">
    <property type="nucleotide sequence ID" value="NZ_BEXT01000001.1"/>
</dbReference>
<dbReference type="GO" id="GO:0004851">
    <property type="term" value="F:uroporphyrin-III C-methyltransferase activity"/>
    <property type="evidence" value="ECO:0007669"/>
    <property type="project" value="UniProtKB-EC"/>
</dbReference>
<evidence type="ECO:0000313" key="13">
    <source>
        <dbReference type="EMBL" id="GBC63118.1"/>
    </source>
</evidence>
<evidence type="ECO:0000256" key="10">
    <source>
        <dbReference type="RuleBase" id="RU003960"/>
    </source>
</evidence>
<dbReference type="GO" id="GO:0004852">
    <property type="term" value="F:uroporphyrinogen-III synthase activity"/>
    <property type="evidence" value="ECO:0007669"/>
    <property type="project" value="InterPro"/>
</dbReference>
<sequence>MKTTTGKVYLVGAGPGDPGLITVKGRECIETADVVIYDYLASPTLLRYVPEKAEQIYVGKKGGDHTLSQDGINQLLAEKALAGNVVTRLKGGDPFIFGRGGEEAEVLIDAGIPFEVVPGVTSAIAASAYAGIPLTHRDFTSTLAFVTGHEDPTKKESGIEWASLAKGIGTLVFFMGVKNLPHITRNLMTHGMAADTPVALIRWGTTPKQVSLTGTLENIVERVAAARLKAPAIIVVGGVVTLHERMRWFENRPLLGRRVVVTRARQQASDLVRQLTDMGADCLECPTINVIPPTDRAPLDAAIGRLADYDWIVFTSVNGVKFFFDRLFETGRDVRALHRLRTAAIGPVTAKRLRDFGLNSDIIPESYQAESVVAAFENEAVSGQKILLPRAQEARPILPVELDRMGATVDEVPVYRTVQADDNADLLVEGLKNGGIDMVTFTSSSTVRNFRALLPADEDLTALMKDVVVASIGPITSDTARELGFDVRITAEEFTIPGLCEAIRQYSEGE</sequence>
<keyword evidence="4 10" id="KW-0489">Methyltransferase</keyword>
<dbReference type="InterPro" id="IPR014776">
    <property type="entry name" value="4pyrrole_Mease_sub2"/>
</dbReference>
<keyword evidence="14" id="KW-1185">Reference proteome</keyword>
<dbReference type="InterPro" id="IPR014777">
    <property type="entry name" value="4pyrrole_Mease_sub1"/>
</dbReference>
<dbReference type="InterPro" id="IPR003043">
    <property type="entry name" value="Uropor_MeTrfase_CS"/>
</dbReference>
<keyword evidence="3" id="KW-0169">Cobalamin biosynthesis</keyword>
<dbReference type="AlphaFoldDB" id="A0A401G1K2"/>
<comment type="pathway">
    <text evidence="8">Porphyrin-containing compound metabolism; siroheme biosynthesis; precorrin-2 from uroporphyrinogen III: step 1/1.</text>
</comment>
<dbReference type="InterPro" id="IPR003754">
    <property type="entry name" value="4pyrrol_synth_uPrphyn_synth"/>
</dbReference>
<dbReference type="NCBIfam" id="TIGR01469">
    <property type="entry name" value="cobA_cysG_Cterm"/>
    <property type="match status" value="1"/>
</dbReference>
<dbReference type="SUPFAM" id="SSF53790">
    <property type="entry name" value="Tetrapyrrole methylase"/>
    <property type="match status" value="1"/>
</dbReference>
<dbReference type="EMBL" id="BEXT01000001">
    <property type="protein sequence ID" value="GBC63118.1"/>
    <property type="molecule type" value="Genomic_DNA"/>
</dbReference>
<evidence type="ECO:0000256" key="8">
    <source>
        <dbReference type="ARBA" id="ARBA00025705"/>
    </source>
</evidence>
<keyword evidence="5 10" id="KW-0808">Transferase</keyword>
<evidence type="ECO:0000256" key="1">
    <source>
        <dbReference type="ARBA" id="ARBA00005879"/>
    </source>
</evidence>
<dbReference type="InterPro" id="IPR006366">
    <property type="entry name" value="CobA/CysG_C"/>
</dbReference>
<dbReference type="Gene3D" id="3.30.950.10">
    <property type="entry name" value="Methyltransferase, Cobalt-precorrin-4 Transmethylase, Domain 2"/>
    <property type="match status" value="1"/>
</dbReference>
<evidence type="ECO:0000256" key="9">
    <source>
        <dbReference type="ARBA" id="ARBA00060548"/>
    </source>
</evidence>
<dbReference type="InterPro" id="IPR035996">
    <property type="entry name" value="4pyrrol_Methylase_sf"/>
</dbReference>
<reference evidence="14" key="1">
    <citation type="submission" date="2017-11" db="EMBL/GenBank/DDBJ databases">
        <authorList>
            <person name="Watanabe M."/>
            <person name="Kojima H."/>
        </authorList>
    </citation>
    <scope>NUCLEOTIDE SEQUENCE [LARGE SCALE GENOMIC DNA]</scope>
    <source>
        <strain evidence="14">Tokyo 01</strain>
    </source>
</reference>
<evidence type="ECO:0000256" key="7">
    <source>
        <dbReference type="ARBA" id="ARBA00023244"/>
    </source>
</evidence>
<dbReference type="NCBIfam" id="NF004790">
    <property type="entry name" value="PRK06136.1"/>
    <property type="match status" value="1"/>
</dbReference>
<evidence type="ECO:0000259" key="12">
    <source>
        <dbReference type="Pfam" id="PF02602"/>
    </source>
</evidence>
<dbReference type="Proteomes" id="UP000288096">
    <property type="component" value="Unassembled WGS sequence"/>
</dbReference>
<dbReference type="EC" id="2.1.1.107" evidence="2"/>
<evidence type="ECO:0000256" key="2">
    <source>
        <dbReference type="ARBA" id="ARBA00012162"/>
    </source>
</evidence>
<dbReference type="Pfam" id="PF00590">
    <property type="entry name" value="TP_methylase"/>
    <property type="match status" value="1"/>
</dbReference>
<evidence type="ECO:0000313" key="14">
    <source>
        <dbReference type="Proteomes" id="UP000288096"/>
    </source>
</evidence>
<dbReference type="GO" id="GO:0019354">
    <property type="term" value="P:siroheme biosynthetic process"/>
    <property type="evidence" value="ECO:0007669"/>
    <property type="project" value="UniProtKB-UniPathway"/>
</dbReference>
<keyword evidence="7" id="KW-0627">Porphyrin biosynthesis</keyword>
<dbReference type="InterPro" id="IPR000878">
    <property type="entry name" value="4pyrrol_Mease"/>
</dbReference>
<dbReference type="PROSITE" id="PS00839">
    <property type="entry name" value="SUMT_1"/>
    <property type="match status" value="1"/>
</dbReference>
<proteinExistence type="inferred from homology"/>
<dbReference type="InterPro" id="IPR050161">
    <property type="entry name" value="Siro_Cobalamin_biosynth"/>
</dbReference>
<evidence type="ECO:0000256" key="5">
    <source>
        <dbReference type="ARBA" id="ARBA00022679"/>
    </source>
</evidence>
<dbReference type="GO" id="GO:0009236">
    <property type="term" value="P:cobalamin biosynthetic process"/>
    <property type="evidence" value="ECO:0007669"/>
    <property type="project" value="UniProtKB-KW"/>
</dbReference>
<dbReference type="PROSITE" id="PS00840">
    <property type="entry name" value="SUMT_2"/>
    <property type="match status" value="1"/>
</dbReference>